<protein>
    <recommendedName>
        <fullName evidence="1">HEPN domain-containing protein</fullName>
    </recommendedName>
</protein>
<accession>A0A1F5ZVJ5</accession>
<organism evidence="2 3">
    <name type="scientific">Candidatus Gottesmanbacteria bacterium RIFCSPHIGHO2_02_FULL_39_11</name>
    <dbReference type="NCBI Taxonomy" id="1798382"/>
    <lineage>
        <taxon>Bacteria</taxon>
        <taxon>Candidatus Gottesmaniibacteriota</taxon>
    </lineage>
</organism>
<dbReference type="SUPFAM" id="SSF81593">
    <property type="entry name" value="Nucleotidyltransferase substrate binding subunit/domain"/>
    <property type="match status" value="1"/>
</dbReference>
<sequence>MILKGAYIEFKDKAPIKTHNLDDLFVHAGFESPKSHWVKELAEITRHFWRVRYPDFREHVYTSRRKVEPIIKISKEIYLWVKEKLITT</sequence>
<dbReference type="STRING" id="1798382.A3D77_02120"/>
<proteinExistence type="predicted"/>
<dbReference type="Gene3D" id="1.20.120.330">
    <property type="entry name" value="Nucleotidyltransferases domain 2"/>
    <property type="match status" value="1"/>
</dbReference>
<evidence type="ECO:0000259" key="1">
    <source>
        <dbReference type="PROSITE" id="PS50910"/>
    </source>
</evidence>
<dbReference type="Pfam" id="PF05168">
    <property type="entry name" value="HEPN"/>
    <property type="match status" value="1"/>
</dbReference>
<dbReference type="InterPro" id="IPR007842">
    <property type="entry name" value="HEPN_dom"/>
</dbReference>
<evidence type="ECO:0000313" key="3">
    <source>
        <dbReference type="Proteomes" id="UP000176923"/>
    </source>
</evidence>
<evidence type="ECO:0000313" key="2">
    <source>
        <dbReference type="EMBL" id="OGG16087.1"/>
    </source>
</evidence>
<gene>
    <name evidence="2" type="ORF">A3D77_02120</name>
</gene>
<comment type="caution">
    <text evidence="2">The sequence shown here is derived from an EMBL/GenBank/DDBJ whole genome shotgun (WGS) entry which is preliminary data.</text>
</comment>
<name>A0A1F5ZVJ5_9BACT</name>
<dbReference type="AlphaFoldDB" id="A0A1F5ZVJ5"/>
<dbReference type="EMBL" id="MFJL01000015">
    <property type="protein sequence ID" value="OGG16087.1"/>
    <property type="molecule type" value="Genomic_DNA"/>
</dbReference>
<reference evidence="2 3" key="1">
    <citation type="journal article" date="2016" name="Nat. Commun.">
        <title>Thousands of microbial genomes shed light on interconnected biogeochemical processes in an aquifer system.</title>
        <authorList>
            <person name="Anantharaman K."/>
            <person name="Brown C.T."/>
            <person name="Hug L.A."/>
            <person name="Sharon I."/>
            <person name="Castelle C.J."/>
            <person name="Probst A.J."/>
            <person name="Thomas B.C."/>
            <person name="Singh A."/>
            <person name="Wilkins M.J."/>
            <person name="Karaoz U."/>
            <person name="Brodie E.L."/>
            <person name="Williams K.H."/>
            <person name="Hubbard S.S."/>
            <person name="Banfield J.F."/>
        </authorList>
    </citation>
    <scope>NUCLEOTIDE SEQUENCE [LARGE SCALE GENOMIC DNA]</scope>
</reference>
<feature type="domain" description="HEPN" evidence="1">
    <location>
        <begin position="1"/>
        <end position="77"/>
    </location>
</feature>
<dbReference type="PROSITE" id="PS50910">
    <property type="entry name" value="HEPN"/>
    <property type="match status" value="1"/>
</dbReference>
<dbReference type="Proteomes" id="UP000176923">
    <property type="component" value="Unassembled WGS sequence"/>
</dbReference>